<gene>
    <name evidence="1" type="ORF">G4G51_004809</name>
</gene>
<reference evidence="1" key="2">
    <citation type="submission" date="2018-07" db="EMBL/GenBank/DDBJ databases">
        <authorList>
            <consortium name="NCBI Pathogen Detection Project"/>
        </authorList>
    </citation>
    <scope>NUCLEOTIDE SEQUENCE</scope>
    <source>
        <strain evidence="1">10-1049</strain>
    </source>
</reference>
<dbReference type="AlphaFoldDB" id="A0A732D4P7"/>
<comment type="caution">
    <text evidence="1">The sequence shown here is derived from an EMBL/GenBank/DDBJ whole genome shotgun (WGS) entry which is preliminary data.</text>
</comment>
<accession>A0A732D4P7</accession>
<protein>
    <submittedName>
        <fullName evidence="1">Uncharacterized protein</fullName>
    </submittedName>
</protein>
<name>A0A732D4P7_SALDU</name>
<dbReference type="EMBL" id="DAASCL010000111">
    <property type="protein sequence ID" value="HAE4980131.1"/>
    <property type="molecule type" value="Genomic_DNA"/>
</dbReference>
<sequence>MKIRKKFRPVDFKTNNMGNNYITIEGMMSANYKEHDSSLFSKCLKEVGNINRLLIDKRKCDNEKHYNEVLMVADICLAMMMIERRLGIVNEDNSFFNQK</sequence>
<organism evidence="1">
    <name type="scientific">Salmonella dublin</name>
    <dbReference type="NCBI Taxonomy" id="98360"/>
    <lineage>
        <taxon>Bacteria</taxon>
        <taxon>Pseudomonadati</taxon>
        <taxon>Pseudomonadota</taxon>
        <taxon>Gammaproteobacteria</taxon>
        <taxon>Enterobacterales</taxon>
        <taxon>Enterobacteriaceae</taxon>
        <taxon>Salmonella</taxon>
    </lineage>
</organism>
<reference evidence="1" key="1">
    <citation type="journal article" date="2018" name="Genome Biol.">
        <title>SKESA: strategic k-mer extension for scrupulous assemblies.</title>
        <authorList>
            <person name="Souvorov A."/>
            <person name="Agarwala R."/>
            <person name="Lipman D.J."/>
        </authorList>
    </citation>
    <scope>NUCLEOTIDE SEQUENCE</scope>
    <source>
        <strain evidence="1">10-1049</strain>
    </source>
</reference>
<evidence type="ECO:0000313" key="1">
    <source>
        <dbReference type="EMBL" id="HAE4980131.1"/>
    </source>
</evidence>
<proteinExistence type="predicted"/>